<reference evidence="4" key="1">
    <citation type="journal article" date="2023" name="Science">
        <title>Genome structures resolve the early diversification of teleost fishes.</title>
        <authorList>
            <person name="Parey E."/>
            <person name="Louis A."/>
            <person name="Montfort J."/>
            <person name="Bouchez O."/>
            <person name="Roques C."/>
            <person name="Iampietro C."/>
            <person name="Lluch J."/>
            <person name="Castinel A."/>
            <person name="Donnadieu C."/>
            <person name="Desvignes T."/>
            <person name="Floi Bucao C."/>
            <person name="Jouanno E."/>
            <person name="Wen M."/>
            <person name="Mejri S."/>
            <person name="Dirks R."/>
            <person name="Jansen H."/>
            <person name="Henkel C."/>
            <person name="Chen W.J."/>
            <person name="Zahm M."/>
            <person name="Cabau C."/>
            <person name="Klopp C."/>
            <person name="Thompson A.W."/>
            <person name="Robinson-Rechavi M."/>
            <person name="Braasch I."/>
            <person name="Lecointre G."/>
            <person name="Bobe J."/>
            <person name="Postlethwait J.H."/>
            <person name="Berthelot C."/>
            <person name="Roest Crollius H."/>
            <person name="Guiguen Y."/>
        </authorList>
    </citation>
    <scope>NUCLEOTIDE SEQUENCE</scope>
    <source>
        <strain evidence="4">NC1722</strain>
    </source>
</reference>
<protein>
    <recommendedName>
        <fullName evidence="3">RRM domain-containing protein</fullName>
    </recommendedName>
</protein>
<evidence type="ECO:0000313" key="5">
    <source>
        <dbReference type="Proteomes" id="UP001221898"/>
    </source>
</evidence>
<feature type="compositionally biased region" description="Polar residues" evidence="2">
    <location>
        <begin position="254"/>
        <end position="265"/>
    </location>
</feature>
<dbReference type="Proteomes" id="UP001221898">
    <property type="component" value="Unassembled WGS sequence"/>
</dbReference>
<gene>
    <name evidence="4" type="ORF">AAFF_G00056610</name>
</gene>
<comment type="caution">
    <text evidence="4">The sequence shown here is derived from an EMBL/GenBank/DDBJ whole genome shotgun (WGS) entry which is preliminary data.</text>
</comment>
<name>A0AAD7WE41_9TELE</name>
<dbReference type="EMBL" id="JAINUG010000133">
    <property type="protein sequence ID" value="KAJ8393746.1"/>
    <property type="molecule type" value="Genomic_DNA"/>
</dbReference>
<feature type="domain" description="RRM" evidence="3">
    <location>
        <begin position="13"/>
        <end position="98"/>
    </location>
</feature>
<dbReference type="SUPFAM" id="SSF54928">
    <property type="entry name" value="RNA-binding domain, RBD"/>
    <property type="match status" value="1"/>
</dbReference>
<dbReference type="GO" id="GO:0003723">
    <property type="term" value="F:RNA binding"/>
    <property type="evidence" value="ECO:0007669"/>
    <property type="project" value="UniProtKB-UniRule"/>
</dbReference>
<feature type="compositionally biased region" description="Polar residues" evidence="2">
    <location>
        <begin position="230"/>
        <end position="245"/>
    </location>
</feature>
<feature type="compositionally biased region" description="Polar residues" evidence="2">
    <location>
        <begin position="192"/>
        <end position="216"/>
    </location>
</feature>
<feature type="compositionally biased region" description="Acidic residues" evidence="2">
    <location>
        <begin position="438"/>
        <end position="451"/>
    </location>
</feature>
<evidence type="ECO:0000313" key="4">
    <source>
        <dbReference type="EMBL" id="KAJ8393746.1"/>
    </source>
</evidence>
<dbReference type="Gene3D" id="3.30.70.330">
    <property type="match status" value="1"/>
</dbReference>
<feature type="region of interest" description="Disordered" evidence="2">
    <location>
        <begin position="428"/>
        <end position="451"/>
    </location>
</feature>
<keyword evidence="5" id="KW-1185">Reference proteome</keyword>
<dbReference type="PROSITE" id="PS50102">
    <property type="entry name" value="RRM"/>
    <property type="match status" value="1"/>
</dbReference>
<evidence type="ECO:0000256" key="1">
    <source>
        <dbReference type="PROSITE-ProRule" id="PRU00176"/>
    </source>
</evidence>
<dbReference type="PANTHER" id="PTHR15225:SF8">
    <property type="entry name" value="RNA-BINDING PROTEIN 43"/>
    <property type="match status" value="1"/>
</dbReference>
<feature type="compositionally biased region" description="Low complexity" evidence="2">
    <location>
        <begin position="272"/>
        <end position="285"/>
    </location>
</feature>
<dbReference type="Pfam" id="PF07292">
    <property type="entry name" value="NID"/>
    <property type="match status" value="1"/>
</dbReference>
<dbReference type="InterPro" id="IPR035979">
    <property type="entry name" value="RBD_domain_sf"/>
</dbReference>
<dbReference type="InterPro" id="IPR000504">
    <property type="entry name" value="RRM_dom"/>
</dbReference>
<evidence type="ECO:0000256" key="2">
    <source>
        <dbReference type="SAM" id="MobiDB-lite"/>
    </source>
</evidence>
<accession>A0AAD7WE41</accession>
<dbReference type="PANTHER" id="PTHR15225">
    <property type="entry name" value="INTERFERON-INDUCED PROTEIN 35/NMI N-MYC/STAT INTERACTING PROTEIN"/>
    <property type="match status" value="1"/>
</dbReference>
<feature type="region of interest" description="Disordered" evidence="2">
    <location>
        <begin position="188"/>
        <end position="289"/>
    </location>
</feature>
<sequence>MDQDVVDPSEEPRTVVVSGVPDVLPCSRMADKLEIHFQSSRSHGGDVDRIRYPTNIRGVAFVTFEDVRDVDKVLETDQIMEDKEFPEAYTLTVFKFSDDVFFFARGEADLSLFGDYERLVRALRASHRSVRIVSLLPSEGRVLVEGPFRAVRELREDLSTRAQTEQAQSKRAQTQRDQCGWLREDLSKRAQTEQAQSKRAQTEQAQSKGSQTQRDQCGQLREAQSKRAQTEQAQSKRAQTQSDQCGQLREAQSKRAQTQGDQCGRSSPGDVAEAGPAGASEEGASYDQESRTWVDTSVFKYIQRFYREDFDLCLSRYFVEASCEEMGDLTQITLKAKGPSSSVRGAKSELEVSVTTRQSALRSHRIAYGTADEERRRALESLCGDLNVYPDVLLIPLASCIEVIGPSLAGHLLCESVEKRRALRDGRSGAASVTALSAEEEEEEREGEGEEEEEEAAARCLFCPLQGPVGITLHSMCGNMAAMADLTWPSARTQSLWHVMHTYVLQGIVFCPHVSPARKSLL</sequence>
<dbReference type="InterPro" id="IPR012677">
    <property type="entry name" value="Nucleotide-bd_a/b_plait_sf"/>
</dbReference>
<proteinExistence type="predicted"/>
<dbReference type="InterPro" id="IPR009909">
    <property type="entry name" value="Nmi/IFP35_dom"/>
</dbReference>
<organism evidence="4 5">
    <name type="scientific">Aldrovandia affinis</name>
    <dbReference type="NCBI Taxonomy" id="143900"/>
    <lineage>
        <taxon>Eukaryota</taxon>
        <taxon>Metazoa</taxon>
        <taxon>Chordata</taxon>
        <taxon>Craniata</taxon>
        <taxon>Vertebrata</taxon>
        <taxon>Euteleostomi</taxon>
        <taxon>Actinopterygii</taxon>
        <taxon>Neopterygii</taxon>
        <taxon>Teleostei</taxon>
        <taxon>Notacanthiformes</taxon>
        <taxon>Halosauridae</taxon>
        <taxon>Aldrovandia</taxon>
    </lineage>
</organism>
<keyword evidence="1" id="KW-0694">RNA-binding</keyword>
<evidence type="ECO:0000259" key="3">
    <source>
        <dbReference type="PROSITE" id="PS50102"/>
    </source>
</evidence>
<dbReference type="AlphaFoldDB" id="A0AAD7WE41"/>